<dbReference type="SUPFAM" id="SSF103190">
    <property type="entry name" value="Sensory domain-like"/>
    <property type="match status" value="1"/>
</dbReference>
<keyword evidence="2" id="KW-1003">Cell membrane</keyword>
<keyword evidence="5 6" id="KW-0472">Membrane</keyword>
<feature type="transmembrane region" description="Helical" evidence="6">
    <location>
        <begin position="187"/>
        <end position="209"/>
    </location>
</feature>
<sequence>EVVVSTEIISREELLKEGSDLAERVYMNIIYTPMAKPRPDSIETTGMMIRAAAPIFDDKGSLISVLYGGKLLNRNYDIVDKVKETVYQGQIYKGKDIGTVTIFQGDLRISTNVKKEDGSRAIGTRVSEEVHDQVLDRGLPWIERAFVVNDWYYTAYEPIRNIRGDIIGILYVGILEKKFVDMKWRTLWIFLGITFVGIIIAATISYFLASRVVQPIRHLVLASKRIAEGYHGPYR</sequence>
<feature type="non-terminal residue" evidence="8">
    <location>
        <position position="1"/>
    </location>
</feature>
<dbReference type="InterPro" id="IPR033463">
    <property type="entry name" value="sCache_3"/>
</dbReference>
<dbReference type="AlphaFoldDB" id="X1VJC7"/>
<keyword evidence="4 6" id="KW-1133">Transmembrane helix</keyword>
<evidence type="ECO:0000256" key="5">
    <source>
        <dbReference type="ARBA" id="ARBA00023136"/>
    </source>
</evidence>
<proteinExistence type="predicted"/>
<comment type="caution">
    <text evidence="8">The sequence shown here is derived from an EMBL/GenBank/DDBJ whole genome shotgun (WGS) entry which is preliminary data.</text>
</comment>
<evidence type="ECO:0000256" key="3">
    <source>
        <dbReference type="ARBA" id="ARBA00022692"/>
    </source>
</evidence>
<reference evidence="8" key="1">
    <citation type="journal article" date="2014" name="Front. Microbiol.">
        <title>High frequency of phylogenetically diverse reductive dehalogenase-homologous genes in deep subseafloor sedimentary metagenomes.</title>
        <authorList>
            <person name="Kawai M."/>
            <person name="Futagami T."/>
            <person name="Toyoda A."/>
            <person name="Takaki Y."/>
            <person name="Nishi S."/>
            <person name="Hori S."/>
            <person name="Arai W."/>
            <person name="Tsubouchi T."/>
            <person name="Morono Y."/>
            <person name="Uchiyama I."/>
            <person name="Ito T."/>
            <person name="Fujiyama A."/>
            <person name="Inagaki F."/>
            <person name="Takami H."/>
        </authorList>
    </citation>
    <scope>NUCLEOTIDE SEQUENCE</scope>
    <source>
        <strain evidence="8">Expedition CK06-06</strain>
    </source>
</reference>
<dbReference type="Pfam" id="PF17202">
    <property type="entry name" value="sCache_3_3"/>
    <property type="match status" value="1"/>
</dbReference>
<dbReference type="GO" id="GO:0005886">
    <property type="term" value="C:plasma membrane"/>
    <property type="evidence" value="ECO:0007669"/>
    <property type="project" value="UniProtKB-SubCell"/>
</dbReference>
<evidence type="ECO:0000313" key="8">
    <source>
        <dbReference type="EMBL" id="GAJ07900.1"/>
    </source>
</evidence>
<evidence type="ECO:0000256" key="2">
    <source>
        <dbReference type="ARBA" id="ARBA00022475"/>
    </source>
</evidence>
<protein>
    <recommendedName>
        <fullName evidence="7">Single cache domain-containing protein</fullName>
    </recommendedName>
</protein>
<evidence type="ECO:0000259" key="7">
    <source>
        <dbReference type="Pfam" id="PF17202"/>
    </source>
</evidence>
<keyword evidence="3 6" id="KW-0812">Transmembrane</keyword>
<dbReference type="EMBL" id="BARW01031945">
    <property type="protein sequence ID" value="GAJ07900.1"/>
    <property type="molecule type" value="Genomic_DNA"/>
</dbReference>
<feature type="domain" description="Single cache" evidence="7">
    <location>
        <begin position="71"/>
        <end position="182"/>
    </location>
</feature>
<gene>
    <name evidence="8" type="ORF">S12H4_50678</name>
</gene>
<evidence type="ECO:0000256" key="6">
    <source>
        <dbReference type="SAM" id="Phobius"/>
    </source>
</evidence>
<dbReference type="InterPro" id="IPR029151">
    <property type="entry name" value="Sensor-like_sf"/>
</dbReference>
<comment type="subcellular location">
    <subcellularLocation>
        <location evidence="1">Cell membrane</location>
        <topology evidence="1">Multi-pass membrane protein</topology>
    </subcellularLocation>
</comment>
<dbReference type="Gene3D" id="6.10.340.10">
    <property type="match status" value="1"/>
</dbReference>
<organism evidence="8">
    <name type="scientific">marine sediment metagenome</name>
    <dbReference type="NCBI Taxonomy" id="412755"/>
    <lineage>
        <taxon>unclassified sequences</taxon>
        <taxon>metagenomes</taxon>
        <taxon>ecological metagenomes</taxon>
    </lineage>
</organism>
<evidence type="ECO:0000256" key="4">
    <source>
        <dbReference type="ARBA" id="ARBA00022989"/>
    </source>
</evidence>
<accession>X1VJC7</accession>
<evidence type="ECO:0000256" key="1">
    <source>
        <dbReference type="ARBA" id="ARBA00004651"/>
    </source>
</evidence>
<name>X1VJC7_9ZZZZ</name>